<dbReference type="PROSITE" id="PS50030">
    <property type="entry name" value="UBA"/>
    <property type="match status" value="1"/>
</dbReference>
<dbReference type="GO" id="GO:1903094">
    <property type="term" value="P:negative regulation of protein K48-linked deubiquitination"/>
    <property type="evidence" value="ECO:0007669"/>
    <property type="project" value="TreeGrafter"/>
</dbReference>
<name>A0A0P1BMH3_9BASI</name>
<dbReference type="PANTHER" id="PTHR46340:SF1">
    <property type="entry name" value="UBX DOMAIN-CONTAINING PROTEIN 1"/>
    <property type="match status" value="1"/>
</dbReference>
<evidence type="ECO:0000259" key="5">
    <source>
        <dbReference type="PROSITE" id="PS50030"/>
    </source>
</evidence>
<dbReference type="InterPro" id="IPR029071">
    <property type="entry name" value="Ubiquitin-like_domsf"/>
</dbReference>
<reference evidence="7" key="1">
    <citation type="submission" date="2014-09" db="EMBL/GenBank/DDBJ databases">
        <authorList>
            <person name="Sharma Rahul"/>
            <person name="Thines Marco"/>
        </authorList>
    </citation>
    <scope>NUCLEOTIDE SEQUENCE [LARGE SCALE GENOMIC DNA]</scope>
</reference>
<evidence type="ECO:0000256" key="1">
    <source>
        <dbReference type="ARBA" id="ARBA00004496"/>
    </source>
</evidence>
<feature type="compositionally biased region" description="Low complexity" evidence="4">
    <location>
        <begin position="233"/>
        <end position="256"/>
    </location>
</feature>
<dbReference type="GO" id="GO:0032435">
    <property type="term" value="P:negative regulation of proteasomal ubiquitin-dependent protein catabolic process"/>
    <property type="evidence" value="ECO:0007669"/>
    <property type="project" value="TreeGrafter"/>
</dbReference>
<keyword evidence="2" id="KW-0963">Cytoplasm</keyword>
<dbReference type="PROSITE" id="PS00028">
    <property type="entry name" value="ZINC_FINGER_C2H2_1"/>
    <property type="match status" value="1"/>
</dbReference>
<evidence type="ECO:0000313" key="7">
    <source>
        <dbReference type="Proteomes" id="UP000054845"/>
    </source>
</evidence>
<keyword evidence="6" id="KW-0238">DNA-binding</keyword>
<accession>A0A0P1BMH3</accession>
<dbReference type="GO" id="GO:0031397">
    <property type="term" value="P:negative regulation of protein ubiquitination"/>
    <property type="evidence" value="ECO:0007669"/>
    <property type="project" value="TreeGrafter"/>
</dbReference>
<feature type="domain" description="UBA" evidence="5">
    <location>
        <begin position="1"/>
        <end position="39"/>
    </location>
</feature>
<dbReference type="Pfam" id="PF22562">
    <property type="entry name" value="UBA_7"/>
    <property type="match status" value="1"/>
</dbReference>
<protein>
    <submittedName>
        <fullName evidence="6">Dna-binding protein</fullName>
    </submittedName>
</protein>
<keyword evidence="3" id="KW-0175">Coiled coil</keyword>
<evidence type="ECO:0000256" key="3">
    <source>
        <dbReference type="ARBA" id="ARBA00023054"/>
    </source>
</evidence>
<dbReference type="STRING" id="401625.A0A0P1BMH3"/>
<dbReference type="GO" id="GO:0005737">
    <property type="term" value="C:cytoplasm"/>
    <property type="evidence" value="ECO:0007669"/>
    <property type="project" value="UniProtKB-SubCell"/>
</dbReference>
<dbReference type="PANTHER" id="PTHR46340">
    <property type="entry name" value="UBX DOMAIN-CONTAINING PROTEIN 1"/>
    <property type="match status" value="1"/>
</dbReference>
<proteinExistence type="predicted"/>
<dbReference type="SUPFAM" id="SSF46934">
    <property type="entry name" value="UBA-like"/>
    <property type="match status" value="1"/>
</dbReference>
<dbReference type="InterPro" id="IPR013087">
    <property type="entry name" value="Znf_C2H2_type"/>
</dbReference>
<dbReference type="Pfam" id="PF00789">
    <property type="entry name" value="UBX"/>
    <property type="match status" value="1"/>
</dbReference>
<dbReference type="Gene3D" id="3.10.20.90">
    <property type="entry name" value="Phosphatidylinositol 3-kinase Catalytic Subunit, Chain A, domain 1"/>
    <property type="match status" value="1"/>
</dbReference>
<evidence type="ECO:0000256" key="2">
    <source>
        <dbReference type="ARBA" id="ARBA00022490"/>
    </source>
</evidence>
<dbReference type="InterPro" id="IPR015940">
    <property type="entry name" value="UBA"/>
</dbReference>
<dbReference type="EMBL" id="CCYA01000253">
    <property type="protein sequence ID" value="CEH16877.1"/>
    <property type="molecule type" value="Genomic_DNA"/>
</dbReference>
<keyword evidence="7" id="KW-1185">Reference proteome</keyword>
<evidence type="ECO:0000256" key="4">
    <source>
        <dbReference type="SAM" id="MobiDB-lite"/>
    </source>
</evidence>
<dbReference type="Gene3D" id="1.10.8.10">
    <property type="entry name" value="DNA helicase RuvA subunit, C-terminal domain"/>
    <property type="match status" value="1"/>
</dbReference>
<evidence type="ECO:0000313" key="6">
    <source>
        <dbReference type="EMBL" id="CEH16877.1"/>
    </source>
</evidence>
<organism evidence="6 7">
    <name type="scientific">Ceraceosorus bombacis</name>
    <dbReference type="NCBI Taxonomy" id="401625"/>
    <lineage>
        <taxon>Eukaryota</taxon>
        <taxon>Fungi</taxon>
        <taxon>Dikarya</taxon>
        <taxon>Basidiomycota</taxon>
        <taxon>Ustilaginomycotina</taxon>
        <taxon>Exobasidiomycetes</taxon>
        <taxon>Ceraceosorales</taxon>
        <taxon>Ceraceosoraceae</taxon>
        <taxon>Ceraceosorus</taxon>
    </lineage>
</organism>
<dbReference type="SUPFAM" id="SSF54236">
    <property type="entry name" value="Ubiquitin-like"/>
    <property type="match status" value="1"/>
</dbReference>
<dbReference type="GO" id="GO:0036435">
    <property type="term" value="F:K48-linked polyubiquitin modification-dependent protein binding"/>
    <property type="evidence" value="ECO:0007669"/>
    <property type="project" value="TreeGrafter"/>
</dbReference>
<dbReference type="InterPro" id="IPR009060">
    <property type="entry name" value="UBA-like_sf"/>
</dbReference>
<feature type="region of interest" description="Disordered" evidence="4">
    <location>
        <begin position="150"/>
        <end position="286"/>
    </location>
</feature>
<feature type="compositionally biased region" description="Basic and acidic residues" evidence="4">
    <location>
        <begin position="150"/>
        <end position="232"/>
    </location>
</feature>
<dbReference type="AlphaFoldDB" id="A0A0P1BMH3"/>
<sequence length="344" mass="36692">MADRDTLLGMGFTADRVDWALHATRSSGLQPAMDHLLAHSEEPVPDYKNAPAPATAAGAADYDDEDQAALMDMLGKQGQSAQDEMIEGAQEAKSIKCVECGKILKSPAFASFHAEKSGHTNFEESTEEVKPLTEEEKKAKLAELRDKLAAKRAAQSKDDAKEAKANEQIRRKAGRDMGEAREEMKKKEAVREAEKRKAEARANVEAKRRVREQIEQDKRERAEKAAREKALREGGPVPVSAPAASSKPGGLAAALAGGAGANGANTNEARLRVRAPKGTWTGTLPADKTLGDVAKLIQEAGMADGGLNFSTTFPRKQFGSAELGKSLKELGLVPNAALEASAAP</sequence>
<dbReference type="GO" id="GO:0003677">
    <property type="term" value="F:DNA binding"/>
    <property type="evidence" value="ECO:0007669"/>
    <property type="project" value="UniProtKB-KW"/>
</dbReference>
<dbReference type="InterPro" id="IPR001012">
    <property type="entry name" value="UBX_dom"/>
</dbReference>
<dbReference type="Proteomes" id="UP000054845">
    <property type="component" value="Unassembled WGS sequence"/>
</dbReference>
<comment type="subcellular location">
    <subcellularLocation>
        <location evidence="1">Cytoplasm</location>
    </subcellularLocation>
</comment>
<dbReference type="OrthoDB" id="10254930at2759"/>
<dbReference type="GO" id="GO:0005634">
    <property type="term" value="C:nucleus"/>
    <property type="evidence" value="ECO:0007669"/>
    <property type="project" value="TreeGrafter"/>
</dbReference>